<proteinExistence type="predicted"/>
<organism evidence="2 3">
    <name type="scientific">Acrobeloides nanus</name>
    <dbReference type="NCBI Taxonomy" id="290746"/>
    <lineage>
        <taxon>Eukaryota</taxon>
        <taxon>Metazoa</taxon>
        <taxon>Ecdysozoa</taxon>
        <taxon>Nematoda</taxon>
        <taxon>Chromadorea</taxon>
        <taxon>Rhabditida</taxon>
        <taxon>Tylenchina</taxon>
        <taxon>Cephalobomorpha</taxon>
        <taxon>Cephaloboidea</taxon>
        <taxon>Cephalobidae</taxon>
        <taxon>Acrobeloides</taxon>
    </lineage>
</organism>
<evidence type="ECO:0000256" key="1">
    <source>
        <dbReference type="SAM" id="MobiDB-lite"/>
    </source>
</evidence>
<name>A0A914E6E0_9BILA</name>
<sequence length="224" mass="25148">MRPENVQVNRFDPLPAIKCEQVPAEELMDTVSSSTNIQISTTTPQVLSSNKTEADSSTSPQNEIAIPKPVPLMSQMPDLFNIHQAIGAEPNPRETVIMNSALEAKAQMASIFNRVAITNSNSLMKSMLISYERLVQKRNIFRMTMCNQQKSLSEIFNSLSTSGLTVTSIEKFDCNEHVTSCKFEVLLFAEFCMELKYFSTLTIEQKVGLKYLLTEISSIFFIRG</sequence>
<dbReference type="WBParaSite" id="ACRNAN_scaffold5654.g31498.t1">
    <property type="protein sequence ID" value="ACRNAN_scaffold5654.g31498.t1"/>
    <property type="gene ID" value="ACRNAN_scaffold5654.g31498"/>
</dbReference>
<evidence type="ECO:0000313" key="3">
    <source>
        <dbReference type="WBParaSite" id="ACRNAN_scaffold5654.g31498.t1"/>
    </source>
</evidence>
<feature type="compositionally biased region" description="Polar residues" evidence="1">
    <location>
        <begin position="44"/>
        <end position="62"/>
    </location>
</feature>
<evidence type="ECO:0000313" key="2">
    <source>
        <dbReference type="Proteomes" id="UP000887540"/>
    </source>
</evidence>
<feature type="region of interest" description="Disordered" evidence="1">
    <location>
        <begin position="30"/>
        <end position="64"/>
    </location>
</feature>
<feature type="compositionally biased region" description="Low complexity" evidence="1">
    <location>
        <begin position="30"/>
        <end position="43"/>
    </location>
</feature>
<dbReference type="Proteomes" id="UP000887540">
    <property type="component" value="Unplaced"/>
</dbReference>
<accession>A0A914E6E0</accession>
<keyword evidence="2" id="KW-1185">Reference proteome</keyword>
<dbReference type="AlphaFoldDB" id="A0A914E6E0"/>
<reference evidence="3" key="1">
    <citation type="submission" date="2022-11" db="UniProtKB">
        <authorList>
            <consortium name="WormBaseParasite"/>
        </authorList>
    </citation>
    <scope>IDENTIFICATION</scope>
</reference>
<protein>
    <submittedName>
        <fullName evidence="3">Uncharacterized protein</fullName>
    </submittedName>
</protein>